<dbReference type="EMBL" id="CP089285">
    <property type="protein sequence ID" value="UTO56224.1"/>
    <property type="molecule type" value="Genomic_DNA"/>
</dbReference>
<evidence type="ECO:0000313" key="1">
    <source>
        <dbReference type="EMBL" id="UTO55304.1"/>
    </source>
</evidence>
<dbReference type="EMBL" id="CP089286">
    <property type="protein sequence ID" value="UTO55304.1"/>
    <property type="molecule type" value="Genomic_DNA"/>
</dbReference>
<sequence length="349" mass="40848">MIKRCVMVQFLLINIQTSNEYFQKGDFSKTLALPFPPPNLSNQNLDIISHEKFTRYFAISYSKEKTTKYSTEKASENIYGNIESCFGSYFNWKCKLAGKNITIRYHGTIYVSNPDDVKILQDKQSLIYSIKTCNKYDAHIENTNYEYQIEYNKHNFTEYNDHSTLAEQNHQYNGYNDTYEDPTECNNHSTLAEQNHQYNGYNDTYEDPTECNNHSTLAEQNHQYNGYNDTYEDPTECNNHSTLAEQNHQYNGYNDTYDDATECNNHSTLIEQDYQYNGYNDTYEDPTECNNHSTLIEQDYQYNGYNDIYDDATECNNHSTLAEQKETPSSKCSIKDVFFCCFSKSTCIK</sequence>
<accession>A0A9Q9C044</accession>
<organism evidence="1 3">
    <name type="scientific">Neoehrlichia mikurensis</name>
    <dbReference type="NCBI Taxonomy" id="89586"/>
    <lineage>
        <taxon>Bacteria</taxon>
        <taxon>Pseudomonadati</taxon>
        <taxon>Pseudomonadota</taxon>
        <taxon>Alphaproteobacteria</taxon>
        <taxon>Rickettsiales</taxon>
        <taxon>Anaplasmataceae</taxon>
        <taxon>Candidatus Neoehrlichia</taxon>
    </lineage>
</organism>
<dbReference type="RefSeq" id="WP_254815591.1">
    <property type="nucleotide sequence ID" value="NZ_CP089285.1"/>
</dbReference>
<gene>
    <name evidence="2" type="ORF">LUA81_03885</name>
    <name evidence="1" type="ORF">LUA82_03920</name>
</gene>
<protein>
    <submittedName>
        <fullName evidence="1">Uncharacterized protein</fullName>
    </submittedName>
</protein>
<proteinExistence type="predicted"/>
<dbReference type="Proteomes" id="UP001059822">
    <property type="component" value="Chromosome"/>
</dbReference>
<evidence type="ECO:0000313" key="4">
    <source>
        <dbReference type="Proteomes" id="UP001059985"/>
    </source>
</evidence>
<dbReference type="AlphaFoldDB" id="A0A9Q9C044"/>
<reference evidence="1" key="1">
    <citation type="journal article" date="2022" name="Microorganisms">
        <title>Assembly and Comparison of Ca. Neoehrlichia mikurensis Genomes.</title>
        <authorList>
            <person name="Azagi T."/>
            <person name="Dirks R.P."/>
            <person name="Yebra-Pimentel E.S."/>
            <person name="Schaap P.J."/>
            <person name="Koehorst J.J."/>
            <person name="Esser H.J."/>
            <person name="Sprong H."/>
        </authorList>
    </citation>
    <scope>NUCLEOTIDE SEQUENCE</scope>
    <source>
        <strain evidence="2">18-2804</strain>
        <strain evidence="1">18-2837</strain>
    </source>
</reference>
<dbReference type="Proteomes" id="UP001059985">
    <property type="component" value="Chromosome"/>
</dbReference>
<evidence type="ECO:0000313" key="3">
    <source>
        <dbReference type="Proteomes" id="UP001059822"/>
    </source>
</evidence>
<evidence type="ECO:0000313" key="2">
    <source>
        <dbReference type="EMBL" id="UTO56224.1"/>
    </source>
</evidence>
<name>A0A9Q9C044_9RICK</name>
<keyword evidence="4" id="KW-1185">Reference proteome</keyword>